<dbReference type="GO" id="GO:0000796">
    <property type="term" value="C:condensin complex"/>
    <property type="evidence" value="ECO:0007669"/>
    <property type="project" value="TreeGrafter"/>
</dbReference>
<evidence type="ECO:0000313" key="4">
    <source>
        <dbReference type="Proteomes" id="UP000018050"/>
    </source>
</evidence>
<dbReference type="PANTHER" id="PTHR43941">
    <property type="entry name" value="STRUCTURAL MAINTENANCE OF CHROMOSOMES PROTEIN 2"/>
    <property type="match status" value="1"/>
</dbReference>
<dbReference type="GeneID" id="25271207"/>
<accession>U6GRV7</accession>
<feature type="region of interest" description="Disordered" evidence="2">
    <location>
        <begin position="181"/>
        <end position="257"/>
    </location>
</feature>
<feature type="compositionally biased region" description="Basic and acidic residues" evidence="2">
    <location>
        <begin position="189"/>
        <end position="207"/>
    </location>
</feature>
<feature type="region of interest" description="Disordered" evidence="2">
    <location>
        <begin position="645"/>
        <end position="676"/>
    </location>
</feature>
<evidence type="ECO:0000256" key="1">
    <source>
        <dbReference type="SAM" id="Coils"/>
    </source>
</evidence>
<sequence>MLKKISSLAAGSYGHHGSGKPLHVRRRSLDDDQLRRQSRNSRSDDSGTDGSQPEAEGLKNAMEMLIAENKHLKTLIQERDGRASSVNTTEERGEVEALRKECSEAKDELTRLRQQLESKGELIESMKRERLLQSEEGVQELREKIRSLEAQLDFECRNHAEELEEKEARIADLEMQLLDAQQKSSGEAFPRHESVTAEEKQQREELKTQLAAKAAEASRKDAEISRLQAELEASKAEIANRKAEQSTSSEDEERAKDLSRRIKILEAKLGEEETKRIAAEEALALQRANAAETEEGKCSLEELRREIQEKDAALQGISRQLLEVSAEKDELEQLQKLREEPPAPETPRALTSRRSFFGRSKSTALERDALAAQVQHLEEQLQKLTDKRVDLERTKVKLEGQLAEALQDVRQARKEKSDLENRLMEREAALEALRAAHADVKRPLDVPQSIILPLPKGREDAELDAKAQLVLKDGVIRTLSSRIAFLQFALNEVTAEKDRLLSQPATVALQQQLQEARRELLEASAKYRSVVTQRTELREKVKALTNDFETASREIAALRAALDESQTRLATTADKFKEQNDRYRSLVSSSLSKIEELQDEVSRERNSKILVGKVYRQEMLELRKAAVHAGGVPGDPVRPLSIMKEQQQHERTQVKAQPPQNSLSHSKAAPLSTAAAEGQPVLSAPLRGMGGQAPAASCPFSRGVPVTVTVPMPQADFAVIPMCCPAEWATKVVRESNAQHASLPKTASPTEQQRQAARILHAPVEQHEVDGSCIERLQQPQATLPDPDLHEILDAPRATASLTPIAISPAQKPASAAQPPSTRLQTHETPYHQQLHTRQDVEKEPGERQQEAAASARAQHKPSELTGAAMEPSKIESPKQQFCAEAGILPQQQVQHCADLPFATVGSSSSAAPSAVGTRMLAGSGSLDAVTLCGDREGTATLPAPIDGTTLLRDLQQIQSKKKVLFTPGHSSRGSPVEGNPFEAEEDSILDLS</sequence>
<dbReference type="GO" id="GO:0007076">
    <property type="term" value="P:mitotic chromosome condensation"/>
    <property type="evidence" value="ECO:0007669"/>
    <property type="project" value="TreeGrafter"/>
</dbReference>
<feature type="coiled-coil region" evidence="1">
    <location>
        <begin position="367"/>
        <end position="436"/>
    </location>
</feature>
<dbReference type="AlphaFoldDB" id="U6GRV7"/>
<dbReference type="RefSeq" id="XP_013247858.1">
    <property type="nucleotide sequence ID" value="XM_013392404.1"/>
</dbReference>
<evidence type="ECO:0000256" key="2">
    <source>
        <dbReference type="SAM" id="MobiDB-lite"/>
    </source>
</evidence>
<feature type="compositionally biased region" description="Low complexity" evidence="2">
    <location>
        <begin position="809"/>
        <end position="821"/>
    </location>
</feature>
<feature type="region of interest" description="Disordered" evidence="2">
    <location>
        <begin position="809"/>
        <end position="878"/>
    </location>
</feature>
<organism evidence="3 4">
    <name type="scientific">Eimeria acervulina</name>
    <name type="common">Coccidian parasite</name>
    <dbReference type="NCBI Taxonomy" id="5801"/>
    <lineage>
        <taxon>Eukaryota</taxon>
        <taxon>Sar</taxon>
        <taxon>Alveolata</taxon>
        <taxon>Apicomplexa</taxon>
        <taxon>Conoidasida</taxon>
        <taxon>Coccidia</taxon>
        <taxon>Eucoccidiorida</taxon>
        <taxon>Eimeriorina</taxon>
        <taxon>Eimeriidae</taxon>
        <taxon>Eimeria</taxon>
    </lineage>
</organism>
<proteinExistence type="predicted"/>
<dbReference type="Proteomes" id="UP000018050">
    <property type="component" value="Unassembled WGS sequence"/>
</dbReference>
<feature type="compositionally biased region" description="Acidic residues" evidence="2">
    <location>
        <begin position="983"/>
        <end position="993"/>
    </location>
</feature>
<feature type="compositionally biased region" description="Polar residues" evidence="2">
    <location>
        <begin position="654"/>
        <end position="665"/>
    </location>
</feature>
<feature type="compositionally biased region" description="Basic and acidic residues" evidence="2">
    <location>
        <begin position="27"/>
        <end position="45"/>
    </location>
</feature>
<dbReference type="PANTHER" id="PTHR43941:SF1">
    <property type="entry name" value="STRUCTURAL MAINTENANCE OF CHROMOSOMES PROTEIN 2"/>
    <property type="match status" value="1"/>
</dbReference>
<keyword evidence="4" id="KW-1185">Reference proteome</keyword>
<dbReference type="EMBL" id="HG672890">
    <property type="protein sequence ID" value="CDI82915.1"/>
    <property type="molecule type" value="Genomic_DNA"/>
</dbReference>
<dbReference type="GO" id="GO:0000785">
    <property type="term" value="C:chromatin"/>
    <property type="evidence" value="ECO:0007669"/>
    <property type="project" value="TreeGrafter"/>
</dbReference>
<dbReference type="GO" id="GO:0000793">
    <property type="term" value="C:condensed chromosome"/>
    <property type="evidence" value="ECO:0007669"/>
    <property type="project" value="TreeGrafter"/>
</dbReference>
<gene>
    <name evidence="3" type="ORF">EAH_00031370</name>
</gene>
<dbReference type="SUPFAM" id="SSF90257">
    <property type="entry name" value="Myosin rod fragments"/>
    <property type="match status" value="1"/>
</dbReference>
<dbReference type="VEuPathDB" id="ToxoDB:EAH_00031370"/>
<keyword evidence="1" id="KW-0175">Coiled coil</keyword>
<feature type="coiled-coil region" evidence="1">
    <location>
        <begin position="506"/>
        <end position="600"/>
    </location>
</feature>
<evidence type="ECO:0000313" key="3">
    <source>
        <dbReference type="EMBL" id="CDI82915.1"/>
    </source>
</evidence>
<feature type="compositionally biased region" description="Basic and acidic residues" evidence="2">
    <location>
        <begin position="232"/>
        <end position="244"/>
    </location>
</feature>
<name>U6GRV7_EIMAC</name>
<reference evidence="3" key="1">
    <citation type="submission" date="2013-10" db="EMBL/GenBank/DDBJ databases">
        <title>Genomic analysis of the causative agents of coccidiosis in chickens.</title>
        <authorList>
            <person name="Reid A.J."/>
            <person name="Blake D."/>
            <person name="Billington K."/>
            <person name="Browne H."/>
            <person name="Dunn M."/>
            <person name="Hung S."/>
            <person name="Kawahara F."/>
            <person name="Miranda-Saavedra D."/>
            <person name="Mourier T."/>
            <person name="Nagra H."/>
            <person name="Otto T.D."/>
            <person name="Rawlings N."/>
            <person name="Sanchez A."/>
            <person name="Sanders M."/>
            <person name="Subramaniam C."/>
            <person name="Tay Y."/>
            <person name="Dear P."/>
            <person name="Doerig C."/>
            <person name="Gruber A."/>
            <person name="Parkinson J."/>
            <person name="Shirley M."/>
            <person name="Wan K.L."/>
            <person name="Berriman M."/>
            <person name="Tomley F."/>
            <person name="Pain A."/>
        </authorList>
    </citation>
    <scope>NUCLEOTIDE SEQUENCE [LARGE SCALE GENOMIC DNA]</scope>
    <source>
        <strain evidence="3">Houghton</strain>
    </source>
</reference>
<protein>
    <submittedName>
        <fullName evidence="3">Uncharacterized protein</fullName>
    </submittedName>
</protein>
<feature type="compositionally biased region" description="Basic and acidic residues" evidence="2">
    <location>
        <begin position="837"/>
        <end position="850"/>
    </location>
</feature>
<reference evidence="3" key="2">
    <citation type="submission" date="2013-10" db="EMBL/GenBank/DDBJ databases">
        <authorList>
            <person name="Aslett M."/>
        </authorList>
    </citation>
    <scope>NUCLEOTIDE SEQUENCE [LARGE SCALE GENOMIC DNA]</scope>
    <source>
        <strain evidence="3">Houghton</strain>
    </source>
</reference>
<feature type="region of interest" description="Disordered" evidence="2">
    <location>
        <begin position="1"/>
        <end position="62"/>
    </location>
</feature>
<feature type="region of interest" description="Disordered" evidence="2">
    <location>
        <begin position="963"/>
        <end position="993"/>
    </location>
</feature>
<dbReference type="GO" id="GO:0003682">
    <property type="term" value="F:chromatin binding"/>
    <property type="evidence" value="ECO:0007669"/>
    <property type="project" value="TreeGrafter"/>
</dbReference>
<dbReference type="OMA" id="EEQHERM"/>
<dbReference type="OrthoDB" id="346154at2759"/>